<evidence type="ECO:0000256" key="5">
    <source>
        <dbReference type="ARBA" id="ARBA00023145"/>
    </source>
</evidence>
<evidence type="ECO:0000313" key="10">
    <source>
        <dbReference type="EnsemblMetazoa" id="Aqu2.1.33917_001"/>
    </source>
</evidence>
<evidence type="ECO:0000256" key="6">
    <source>
        <dbReference type="ARBA" id="ARBA00023157"/>
    </source>
</evidence>
<dbReference type="PRINTS" id="PR00705">
    <property type="entry name" value="PAPAIN"/>
</dbReference>
<dbReference type="Pfam" id="PF00112">
    <property type="entry name" value="Peptidase_C1"/>
    <property type="match status" value="1"/>
</dbReference>
<feature type="signal peptide" evidence="7">
    <location>
        <begin position="1"/>
        <end position="18"/>
    </location>
</feature>
<dbReference type="OMA" id="HQEFKAR"/>
<dbReference type="PROSITE" id="PS00639">
    <property type="entry name" value="THIOL_PROTEASE_HIS"/>
    <property type="match status" value="1"/>
</dbReference>
<dbReference type="OrthoDB" id="65740at2759"/>
<dbReference type="EnsemblMetazoa" id="XM_003385938.3">
    <property type="protein sequence ID" value="XP_003385986.1"/>
    <property type="gene ID" value="LOC100631782"/>
</dbReference>
<evidence type="ECO:0000256" key="7">
    <source>
        <dbReference type="SAM" id="SignalP"/>
    </source>
</evidence>
<dbReference type="InterPro" id="IPR000169">
    <property type="entry name" value="Pept_cys_AS"/>
</dbReference>
<dbReference type="InterPro" id="IPR039417">
    <property type="entry name" value="Peptidase_C1A_papain-like"/>
</dbReference>
<evidence type="ECO:0000256" key="2">
    <source>
        <dbReference type="ARBA" id="ARBA00022670"/>
    </source>
</evidence>
<sequence length="325" mass="36244">MMLYLLAVIGLLYGGAHSLTDEEWEQWKITHRKTYQNVAVEESRRQVWSSNYKLIQEHNMKESSFKLALNHFADLTNDEYTEKYLSSFDLEGFKRNMMNESLHANNAKADTAVDWRDRGAVTSVKNQGQCGSCWAFSATGALEAMHFLNKGTLVSLSEQQLVDCSYRYGNAGCQGGLMDRAFAYVRNKGYICSEESYPYVGYMWACKSSSCSPAASCRGYKNIASGDEESLTNAVSSVGTVSVAIDASRYSFQFYSSGVFYDSDCSSSRLNHGVLVVGYGTYYDGTEYYIVKNSWSSDWGDKGYVLMARNKDNNCGIASAASYPV</sequence>
<evidence type="ECO:0000256" key="1">
    <source>
        <dbReference type="ARBA" id="ARBA00008455"/>
    </source>
</evidence>
<dbReference type="InterPro" id="IPR038765">
    <property type="entry name" value="Papain-like_cys_pep_sf"/>
</dbReference>
<dbReference type="PROSITE" id="PS00139">
    <property type="entry name" value="THIOL_PROTEASE_CYS"/>
    <property type="match status" value="1"/>
</dbReference>
<dbReference type="FunFam" id="3.90.70.10:FF:000006">
    <property type="entry name" value="Cathepsin S"/>
    <property type="match status" value="1"/>
</dbReference>
<accession>A0A1X7V2X8</accession>
<keyword evidence="11" id="KW-1185">Reference proteome</keyword>
<evidence type="ECO:0000259" key="9">
    <source>
        <dbReference type="SMART" id="SM00848"/>
    </source>
</evidence>
<reference evidence="10" key="2">
    <citation type="submission" date="2017-05" db="UniProtKB">
        <authorList>
            <consortium name="EnsemblMetazoa"/>
        </authorList>
    </citation>
    <scope>IDENTIFICATION</scope>
</reference>
<evidence type="ECO:0000256" key="3">
    <source>
        <dbReference type="ARBA" id="ARBA00022801"/>
    </source>
</evidence>
<dbReference type="CDD" id="cd02248">
    <property type="entry name" value="Peptidase_C1A"/>
    <property type="match status" value="1"/>
</dbReference>
<evidence type="ECO:0000313" key="11">
    <source>
        <dbReference type="Proteomes" id="UP000007879"/>
    </source>
</evidence>
<keyword evidence="5" id="KW-0865">Zymogen</keyword>
<comment type="similarity">
    <text evidence="1">Belongs to the peptidase C1 family.</text>
</comment>
<keyword evidence="7" id="KW-0732">Signal</keyword>
<dbReference type="GO" id="GO:0008234">
    <property type="term" value="F:cysteine-type peptidase activity"/>
    <property type="evidence" value="ECO:0007669"/>
    <property type="project" value="UniProtKB-KW"/>
</dbReference>
<dbReference type="InParanoid" id="A0A1X7V2X8"/>
<evidence type="ECO:0000259" key="8">
    <source>
        <dbReference type="SMART" id="SM00645"/>
    </source>
</evidence>
<dbReference type="InterPro" id="IPR025660">
    <property type="entry name" value="Pept_his_AS"/>
</dbReference>
<feature type="domain" description="Cathepsin propeptide inhibitor" evidence="9">
    <location>
        <begin position="24"/>
        <end position="80"/>
    </location>
</feature>
<keyword evidence="2" id="KW-0645">Protease</keyword>
<feature type="domain" description="Peptidase C1A papain C-terminal" evidence="8">
    <location>
        <begin position="109"/>
        <end position="325"/>
    </location>
</feature>
<dbReference type="KEGG" id="aqu:100631782"/>
<dbReference type="InterPro" id="IPR013201">
    <property type="entry name" value="Prot_inhib_I29"/>
</dbReference>
<dbReference type="SUPFAM" id="SSF54001">
    <property type="entry name" value="Cysteine proteinases"/>
    <property type="match status" value="1"/>
</dbReference>
<reference evidence="11" key="1">
    <citation type="journal article" date="2010" name="Nature">
        <title>The Amphimedon queenslandica genome and the evolution of animal complexity.</title>
        <authorList>
            <person name="Srivastava M."/>
            <person name="Simakov O."/>
            <person name="Chapman J."/>
            <person name="Fahey B."/>
            <person name="Gauthier M.E."/>
            <person name="Mitros T."/>
            <person name="Richards G.S."/>
            <person name="Conaco C."/>
            <person name="Dacre M."/>
            <person name="Hellsten U."/>
            <person name="Larroux C."/>
            <person name="Putnam N.H."/>
            <person name="Stanke M."/>
            <person name="Adamska M."/>
            <person name="Darling A."/>
            <person name="Degnan S.M."/>
            <person name="Oakley T.H."/>
            <person name="Plachetzki D.C."/>
            <person name="Zhai Y."/>
            <person name="Adamski M."/>
            <person name="Calcino A."/>
            <person name="Cummins S.F."/>
            <person name="Goodstein D.M."/>
            <person name="Harris C."/>
            <person name="Jackson D.J."/>
            <person name="Leys S.P."/>
            <person name="Shu S."/>
            <person name="Woodcroft B.J."/>
            <person name="Vervoort M."/>
            <person name="Kosik K.S."/>
            <person name="Manning G."/>
            <person name="Degnan B.M."/>
            <person name="Rokhsar D.S."/>
        </authorList>
    </citation>
    <scope>NUCLEOTIDE SEQUENCE [LARGE SCALE GENOMIC DNA]</scope>
</reference>
<dbReference type="GO" id="GO:0006508">
    <property type="term" value="P:proteolysis"/>
    <property type="evidence" value="ECO:0007669"/>
    <property type="project" value="UniProtKB-KW"/>
</dbReference>
<organism evidence="10">
    <name type="scientific">Amphimedon queenslandica</name>
    <name type="common">Sponge</name>
    <dbReference type="NCBI Taxonomy" id="400682"/>
    <lineage>
        <taxon>Eukaryota</taxon>
        <taxon>Metazoa</taxon>
        <taxon>Porifera</taxon>
        <taxon>Demospongiae</taxon>
        <taxon>Heteroscleromorpha</taxon>
        <taxon>Haplosclerida</taxon>
        <taxon>Niphatidae</taxon>
        <taxon>Amphimedon</taxon>
    </lineage>
</organism>
<dbReference type="STRING" id="400682.A0A1X7V2X8"/>
<dbReference type="AlphaFoldDB" id="A0A1X7V2X8"/>
<evidence type="ECO:0000256" key="4">
    <source>
        <dbReference type="ARBA" id="ARBA00022807"/>
    </source>
</evidence>
<name>A0A1X7V2X8_AMPQE</name>
<dbReference type="PANTHER" id="PTHR12411">
    <property type="entry name" value="CYSTEINE PROTEASE FAMILY C1-RELATED"/>
    <property type="match status" value="1"/>
</dbReference>
<dbReference type="InterPro" id="IPR000668">
    <property type="entry name" value="Peptidase_C1A_C"/>
</dbReference>
<gene>
    <name evidence="10" type="primary">100631782</name>
</gene>
<dbReference type="Pfam" id="PF08246">
    <property type="entry name" value="Inhibitor_I29"/>
    <property type="match status" value="1"/>
</dbReference>
<feature type="chain" id="PRO_5018759787" evidence="7">
    <location>
        <begin position="19"/>
        <end position="325"/>
    </location>
</feature>
<dbReference type="InterPro" id="IPR013128">
    <property type="entry name" value="Peptidase_C1A"/>
</dbReference>
<dbReference type="SMART" id="SM00645">
    <property type="entry name" value="Pept_C1"/>
    <property type="match status" value="1"/>
</dbReference>
<keyword evidence="3" id="KW-0378">Hydrolase</keyword>
<keyword evidence="6" id="KW-1015">Disulfide bond</keyword>
<dbReference type="Proteomes" id="UP000007879">
    <property type="component" value="Unassembled WGS sequence"/>
</dbReference>
<dbReference type="eggNOG" id="KOG1543">
    <property type="taxonomic scope" value="Eukaryota"/>
</dbReference>
<keyword evidence="4" id="KW-0788">Thiol protease</keyword>
<protein>
    <submittedName>
        <fullName evidence="10">Uncharacterized protein</fullName>
    </submittedName>
</protein>
<dbReference type="EnsemblMetazoa" id="Aqu2.1.33917_001">
    <property type="protein sequence ID" value="Aqu2.1.33917_001"/>
    <property type="gene ID" value="Aqu2.1.33917"/>
</dbReference>
<dbReference type="SMART" id="SM00848">
    <property type="entry name" value="Inhibitor_I29"/>
    <property type="match status" value="1"/>
</dbReference>
<proteinExistence type="inferred from homology"/>
<dbReference type="Gene3D" id="3.90.70.10">
    <property type="entry name" value="Cysteine proteinases"/>
    <property type="match status" value="1"/>
</dbReference>